<keyword evidence="1" id="KW-1133">Transmembrane helix</keyword>
<organism evidence="2 3">
    <name type="scientific">Trichuris muris</name>
    <name type="common">Mouse whipworm</name>
    <dbReference type="NCBI Taxonomy" id="70415"/>
    <lineage>
        <taxon>Eukaryota</taxon>
        <taxon>Metazoa</taxon>
        <taxon>Ecdysozoa</taxon>
        <taxon>Nematoda</taxon>
        <taxon>Enoplea</taxon>
        <taxon>Dorylaimia</taxon>
        <taxon>Trichinellida</taxon>
        <taxon>Trichuridae</taxon>
        <taxon>Trichuris</taxon>
    </lineage>
</organism>
<proteinExistence type="predicted"/>
<feature type="transmembrane region" description="Helical" evidence="1">
    <location>
        <begin position="142"/>
        <end position="161"/>
    </location>
</feature>
<name>A0A5S6R4R5_TRIMR</name>
<dbReference type="PANTHER" id="PTHR47331">
    <property type="entry name" value="PHD-TYPE DOMAIN-CONTAINING PROTEIN"/>
    <property type="match status" value="1"/>
</dbReference>
<dbReference type="WBParaSite" id="TMUE_3000014581.1">
    <property type="protein sequence ID" value="TMUE_3000014581.1"/>
    <property type="gene ID" value="WBGene00290594"/>
</dbReference>
<dbReference type="AlphaFoldDB" id="A0A5S6R4R5"/>
<evidence type="ECO:0000256" key="1">
    <source>
        <dbReference type="SAM" id="Phobius"/>
    </source>
</evidence>
<accession>A0A5S6R4R5</accession>
<keyword evidence="2" id="KW-1185">Reference proteome</keyword>
<protein>
    <submittedName>
        <fullName evidence="3">Reverse transcriptase domain-containing protein</fullName>
    </submittedName>
</protein>
<evidence type="ECO:0000313" key="3">
    <source>
        <dbReference type="WBParaSite" id="TMUE_3000014581.1"/>
    </source>
</evidence>
<keyword evidence="1" id="KW-0812">Transmembrane</keyword>
<dbReference type="STRING" id="70415.A0A5S6R4R5"/>
<sequence length="194" mass="22207">MEESLRLGHTEKAHHAVTSQQKPGKVLMVFDATVRHRGISLNYCILKDPDFLVDLTGLLLRFLLGKIPLSADIEKMYHQVETPTTDRSVLQSFWRPPGSKGRLLRYTECVCMYLVSSAHLLAACTDYAKRRKLTGNCTHIQRTEYCVTCMSIIYWILLILFKRLASRDKTRQIRLPVETVGIFVKGVACWYSGK</sequence>
<evidence type="ECO:0000313" key="2">
    <source>
        <dbReference type="Proteomes" id="UP000046395"/>
    </source>
</evidence>
<keyword evidence="1" id="KW-0472">Membrane</keyword>
<reference evidence="3" key="1">
    <citation type="submission" date="2019-12" db="UniProtKB">
        <authorList>
            <consortium name="WormBaseParasite"/>
        </authorList>
    </citation>
    <scope>IDENTIFICATION</scope>
</reference>
<dbReference type="Proteomes" id="UP000046395">
    <property type="component" value="Unassembled WGS sequence"/>
</dbReference>